<evidence type="ECO:0000256" key="1">
    <source>
        <dbReference type="ARBA" id="ARBA00005189"/>
    </source>
</evidence>
<dbReference type="EMBL" id="JAEAOA010001427">
    <property type="protein sequence ID" value="KAK3582572.1"/>
    <property type="molecule type" value="Genomic_DNA"/>
</dbReference>
<name>A0AAE0VMR9_9BIVA</name>
<proteinExistence type="inferred from homology"/>
<evidence type="ECO:0000313" key="8">
    <source>
        <dbReference type="EMBL" id="KAK3582572.1"/>
    </source>
</evidence>
<evidence type="ECO:0000256" key="3">
    <source>
        <dbReference type="ARBA" id="ARBA00022516"/>
    </source>
</evidence>
<evidence type="ECO:0000313" key="9">
    <source>
        <dbReference type="Proteomes" id="UP001195483"/>
    </source>
</evidence>
<dbReference type="PANTHER" id="PTHR43159:SF2">
    <property type="entry name" value="ENOYL-[ACYL-CARRIER-PROTEIN] REDUCTASE [NADH], CHLOROPLASTIC"/>
    <property type="match status" value="1"/>
</dbReference>
<keyword evidence="3" id="KW-0444">Lipid biosynthesis</keyword>
<dbReference type="GO" id="GO:0006633">
    <property type="term" value="P:fatty acid biosynthetic process"/>
    <property type="evidence" value="ECO:0007669"/>
    <property type="project" value="UniProtKB-KW"/>
</dbReference>
<comment type="caution">
    <text evidence="8">The sequence shown here is derived from an EMBL/GenBank/DDBJ whole genome shotgun (WGS) entry which is preliminary data.</text>
</comment>
<sequence length="311" mass="34340">MNKEKKSYGLLEGKNGIVFGPLDSSSIGWRIAQATYREGAQIAISNVPIAQRVGTIDKLSEECGNAPLILCDASNFNELVEGFNKVKSSIGKIDFIIHSIGMSQNIRKGVEYEDVNYDWYMRTLDVSGVSLHKIISAALKTETINDGGSIVSLTYIASTRNFWTYADMGDAKSLLESITRSYGPRLARRGIRINTVSQSPTYTKAGSGISDFDIMYDFANLTSPLGNATADDCADYVVTLVSDFTRKVTMQVLYNDGGYSSVGLTIPALRVFQKAIANKHLLKDVNFNDFYPPEYRENDPLDLDGKNERKS</sequence>
<dbReference type="InterPro" id="IPR036291">
    <property type="entry name" value="NAD(P)-bd_dom_sf"/>
</dbReference>
<comment type="pathway">
    <text evidence="1">Lipid metabolism.</text>
</comment>
<dbReference type="Gene3D" id="3.40.50.720">
    <property type="entry name" value="NAD(P)-binding Rossmann-like Domain"/>
    <property type="match status" value="1"/>
</dbReference>
<keyword evidence="5" id="KW-0560">Oxidoreductase</keyword>
<reference evidence="8" key="3">
    <citation type="submission" date="2023-05" db="EMBL/GenBank/DDBJ databases">
        <authorList>
            <person name="Smith C.H."/>
        </authorList>
    </citation>
    <scope>NUCLEOTIDE SEQUENCE</scope>
    <source>
        <strain evidence="8">CHS0354</strain>
        <tissue evidence="8">Mantle</tissue>
    </source>
</reference>
<dbReference type="SUPFAM" id="SSF51735">
    <property type="entry name" value="NAD(P)-binding Rossmann-fold domains"/>
    <property type="match status" value="1"/>
</dbReference>
<reference evidence="8" key="2">
    <citation type="journal article" date="2021" name="Genome Biol. Evol.">
        <title>Developing a high-quality reference genome for a parasitic bivalve with doubly uniparental inheritance (Bivalvia: Unionida).</title>
        <authorList>
            <person name="Smith C.H."/>
        </authorList>
    </citation>
    <scope>NUCLEOTIDE SEQUENCE</scope>
    <source>
        <strain evidence="8">CHS0354</strain>
        <tissue evidence="8">Mantle</tissue>
    </source>
</reference>
<organism evidence="8 9">
    <name type="scientific">Potamilus streckersoni</name>
    <dbReference type="NCBI Taxonomy" id="2493646"/>
    <lineage>
        <taxon>Eukaryota</taxon>
        <taxon>Metazoa</taxon>
        <taxon>Spiralia</taxon>
        <taxon>Lophotrochozoa</taxon>
        <taxon>Mollusca</taxon>
        <taxon>Bivalvia</taxon>
        <taxon>Autobranchia</taxon>
        <taxon>Heteroconchia</taxon>
        <taxon>Palaeoheterodonta</taxon>
        <taxon>Unionida</taxon>
        <taxon>Unionoidea</taxon>
        <taxon>Unionidae</taxon>
        <taxon>Ambleminae</taxon>
        <taxon>Lampsilini</taxon>
        <taxon>Potamilus</taxon>
    </lineage>
</organism>
<evidence type="ECO:0000256" key="4">
    <source>
        <dbReference type="ARBA" id="ARBA00022832"/>
    </source>
</evidence>
<evidence type="ECO:0000256" key="5">
    <source>
        <dbReference type="ARBA" id="ARBA00023002"/>
    </source>
</evidence>
<accession>A0AAE0VMR9</accession>
<dbReference type="AlphaFoldDB" id="A0AAE0VMR9"/>
<evidence type="ECO:0000256" key="6">
    <source>
        <dbReference type="ARBA" id="ARBA00023098"/>
    </source>
</evidence>
<dbReference type="PIRSF" id="PIRSF000094">
    <property type="entry name" value="Enoyl-ACP_rdct"/>
    <property type="match status" value="1"/>
</dbReference>
<dbReference type="InterPro" id="IPR002347">
    <property type="entry name" value="SDR_fam"/>
</dbReference>
<evidence type="ECO:0000256" key="7">
    <source>
        <dbReference type="ARBA" id="ARBA00023160"/>
    </source>
</evidence>
<keyword evidence="6" id="KW-0443">Lipid metabolism</keyword>
<dbReference type="CDD" id="cd05372">
    <property type="entry name" value="ENR_SDR"/>
    <property type="match status" value="1"/>
</dbReference>
<reference evidence="8" key="1">
    <citation type="journal article" date="2021" name="Genome Biol. Evol.">
        <title>A High-Quality Reference Genome for a Parasitic Bivalve with Doubly Uniparental Inheritance (Bivalvia: Unionida).</title>
        <authorList>
            <person name="Smith C.H."/>
        </authorList>
    </citation>
    <scope>NUCLEOTIDE SEQUENCE</scope>
    <source>
        <strain evidence="8">CHS0354</strain>
    </source>
</reference>
<dbReference type="Pfam" id="PF13561">
    <property type="entry name" value="adh_short_C2"/>
    <property type="match status" value="1"/>
</dbReference>
<dbReference type="PANTHER" id="PTHR43159">
    <property type="entry name" value="ENOYL-[ACYL-CARRIER-PROTEIN] REDUCTASE"/>
    <property type="match status" value="1"/>
</dbReference>
<keyword evidence="7" id="KW-0275">Fatty acid biosynthesis</keyword>
<dbReference type="InterPro" id="IPR014358">
    <property type="entry name" value="Enoyl-ACP_Rdtase_NADH"/>
</dbReference>
<protein>
    <recommendedName>
        <fullName evidence="10">Enoyl-[acyl-carrier-protein] reductase (NADH)</fullName>
    </recommendedName>
</protein>
<keyword evidence="9" id="KW-1185">Reference proteome</keyword>
<dbReference type="GO" id="GO:0004318">
    <property type="term" value="F:enoyl-[acyl-carrier-protein] reductase (NADH) activity"/>
    <property type="evidence" value="ECO:0007669"/>
    <property type="project" value="InterPro"/>
</dbReference>
<gene>
    <name evidence="8" type="ORF">CHS0354_024126</name>
</gene>
<comment type="similarity">
    <text evidence="2">Belongs to the short-chain dehydrogenases/reductases (SDR) family. FabI subfamily.</text>
</comment>
<keyword evidence="4" id="KW-0276">Fatty acid metabolism</keyword>
<evidence type="ECO:0000256" key="2">
    <source>
        <dbReference type="ARBA" id="ARBA00009233"/>
    </source>
</evidence>
<dbReference type="Proteomes" id="UP001195483">
    <property type="component" value="Unassembled WGS sequence"/>
</dbReference>
<evidence type="ECO:0008006" key="10">
    <source>
        <dbReference type="Google" id="ProtNLM"/>
    </source>
</evidence>